<accession>A0A8H5GB45</accession>
<dbReference type="GO" id="GO:0032259">
    <property type="term" value="P:methylation"/>
    <property type="evidence" value="ECO:0007669"/>
    <property type="project" value="UniProtKB-KW"/>
</dbReference>
<dbReference type="InterPro" id="IPR050750">
    <property type="entry name" value="C5-MTase"/>
</dbReference>
<proteinExistence type="inferred from homology"/>
<feature type="active site" evidence="7">
    <location>
        <position position="91"/>
    </location>
</feature>
<dbReference type="GO" id="GO:0008168">
    <property type="term" value="F:methyltransferase activity"/>
    <property type="evidence" value="ECO:0007669"/>
    <property type="project" value="UniProtKB-KW"/>
</dbReference>
<dbReference type="EMBL" id="JAACJM010000039">
    <property type="protein sequence ID" value="KAF5361668.1"/>
    <property type="molecule type" value="Genomic_DNA"/>
</dbReference>
<keyword evidence="2 7" id="KW-0808">Transferase</keyword>
<feature type="compositionally biased region" description="Polar residues" evidence="8">
    <location>
        <begin position="212"/>
        <end position="222"/>
    </location>
</feature>
<sequence>MTSHPKVIRALEFYSGIGGLHLALKRSIVPASVLQAFDWDQNACQVYDANHGRHIAKKVRPRNFDPTDISSLSADFLAAYGANLWILSPACQPYTVLNPNAKGALDPRAKSFLHLVQTVLPRLAEMKAHPTHLFVENVAGFESSSTREILLSVLQSLDYNTAEFLLTPLQFGIPNSRLRYYLLAKLPPFTFPDSQSGDEQETKSPGPYHYIPSSSTANNTSRPWVDPRLISPDGVAENEHETSLEAIHSLQQYLDPNLDDAHGSLPSPYAIPDKVLEKWGRLFDIVLPSSKRSCCFTRGYTRLVERAGSIIQRNEELDTTSTFDTFLKAQAENHPNAVTILHPLRLRYFSPSELLRLFAFDQSFPNGSGSVFSHDQDQVQSQLKSHCQCQRSQTWSRADAQTIEKEFEFVWPKDTSLKTKYRLIGNSVNVKVVTELINFLYEDWEDGRRMEGES</sequence>
<keyword evidence="10" id="KW-1185">Reference proteome</keyword>
<keyword evidence="1 7" id="KW-0489">Methyltransferase</keyword>
<evidence type="ECO:0000256" key="8">
    <source>
        <dbReference type="SAM" id="MobiDB-lite"/>
    </source>
</evidence>
<evidence type="ECO:0000256" key="6">
    <source>
        <dbReference type="ARBA" id="ARBA00042810"/>
    </source>
</evidence>
<evidence type="ECO:0000256" key="1">
    <source>
        <dbReference type="ARBA" id="ARBA00022603"/>
    </source>
</evidence>
<dbReference type="SUPFAM" id="SSF53335">
    <property type="entry name" value="S-adenosyl-L-methionine-dependent methyltransferases"/>
    <property type="match status" value="1"/>
</dbReference>
<reference evidence="9 10" key="1">
    <citation type="journal article" date="2020" name="ISME J.">
        <title>Uncovering the hidden diversity of litter-decomposition mechanisms in mushroom-forming fungi.</title>
        <authorList>
            <person name="Floudas D."/>
            <person name="Bentzer J."/>
            <person name="Ahren D."/>
            <person name="Johansson T."/>
            <person name="Persson P."/>
            <person name="Tunlid A."/>
        </authorList>
    </citation>
    <scope>NUCLEOTIDE SEQUENCE [LARGE SCALE GENOMIC DNA]</scope>
    <source>
        <strain evidence="9 10">CBS 291.85</strain>
    </source>
</reference>
<dbReference type="EC" id="2.1.1.204" evidence="4"/>
<dbReference type="Gene3D" id="3.90.120.10">
    <property type="entry name" value="DNA Methylase, subunit A, domain 2"/>
    <property type="match status" value="2"/>
</dbReference>
<dbReference type="PROSITE" id="PS00095">
    <property type="entry name" value="C5_MTASE_2"/>
    <property type="match status" value="1"/>
</dbReference>
<comment type="caution">
    <text evidence="9">The sequence shown here is derived from an EMBL/GenBank/DDBJ whole genome shotgun (WGS) entry which is preliminary data.</text>
</comment>
<evidence type="ECO:0000256" key="7">
    <source>
        <dbReference type="PROSITE-ProRule" id="PRU01016"/>
    </source>
</evidence>
<dbReference type="PANTHER" id="PTHR46098">
    <property type="entry name" value="TRNA (CYTOSINE(38)-C(5))-METHYLTRANSFERASE"/>
    <property type="match status" value="1"/>
</dbReference>
<dbReference type="Pfam" id="PF00145">
    <property type="entry name" value="DNA_methylase"/>
    <property type="match status" value="1"/>
</dbReference>
<dbReference type="InterPro" id="IPR029063">
    <property type="entry name" value="SAM-dependent_MTases_sf"/>
</dbReference>
<dbReference type="InterPro" id="IPR001525">
    <property type="entry name" value="C5_MeTfrase"/>
</dbReference>
<dbReference type="GO" id="GO:0005634">
    <property type="term" value="C:nucleus"/>
    <property type="evidence" value="ECO:0007669"/>
    <property type="project" value="TreeGrafter"/>
</dbReference>
<feature type="region of interest" description="Disordered" evidence="8">
    <location>
        <begin position="192"/>
        <end position="224"/>
    </location>
</feature>
<evidence type="ECO:0000256" key="2">
    <source>
        <dbReference type="ARBA" id="ARBA00022679"/>
    </source>
</evidence>
<dbReference type="PANTHER" id="PTHR46098:SF1">
    <property type="entry name" value="TRNA (CYTOSINE(38)-C(5))-METHYLTRANSFERASE"/>
    <property type="match status" value="1"/>
</dbReference>
<gene>
    <name evidence="9" type="ORF">D9758_007323</name>
</gene>
<protein>
    <recommendedName>
        <fullName evidence="5">tRNA (cytosine(38)-C(5))-methyltransferase</fullName>
        <ecNumber evidence="4">2.1.1.204</ecNumber>
    </recommendedName>
    <alternativeName>
        <fullName evidence="6">DNA (cytosine-5)-methyltransferase-like protein 2</fullName>
    </alternativeName>
</protein>
<evidence type="ECO:0000256" key="5">
    <source>
        <dbReference type="ARBA" id="ARBA00039681"/>
    </source>
</evidence>
<organism evidence="9 10">
    <name type="scientific">Tetrapyrgos nigripes</name>
    <dbReference type="NCBI Taxonomy" id="182062"/>
    <lineage>
        <taxon>Eukaryota</taxon>
        <taxon>Fungi</taxon>
        <taxon>Dikarya</taxon>
        <taxon>Basidiomycota</taxon>
        <taxon>Agaricomycotina</taxon>
        <taxon>Agaricomycetes</taxon>
        <taxon>Agaricomycetidae</taxon>
        <taxon>Agaricales</taxon>
        <taxon>Marasmiineae</taxon>
        <taxon>Marasmiaceae</taxon>
        <taxon>Tetrapyrgos</taxon>
    </lineage>
</organism>
<evidence type="ECO:0000256" key="4">
    <source>
        <dbReference type="ARBA" id="ARBA00039081"/>
    </source>
</evidence>
<evidence type="ECO:0000313" key="9">
    <source>
        <dbReference type="EMBL" id="KAF5361668.1"/>
    </source>
</evidence>
<evidence type="ECO:0000256" key="3">
    <source>
        <dbReference type="ARBA" id="ARBA00022691"/>
    </source>
</evidence>
<dbReference type="InterPro" id="IPR031303">
    <property type="entry name" value="C5_meth_CS"/>
</dbReference>
<dbReference type="Proteomes" id="UP000559256">
    <property type="component" value="Unassembled WGS sequence"/>
</dbReference>
<dbReference type="PROSITE" id="PS51679">
    <property type="entry name" value="SAM_MT_C5"/>
    <property type="match status" value="1"/>
</dbReference>
<evidence type="ECO:0000313" key="10">
    <source>
        <dbReference type="Proteomes" id="UP000559256"/>
    </source>
</evidence>
<keyword evidence="3 7" id="KW-0949">S-adenosyl-L-methionine</keyword>
<dbReference type="OrthoDB" id="414133at2759"/>
<dbReference type="AlphaFoldDB" id="A0A8H5GB45"/>
<dbReference type="Gene3D" id="3.40.50.150">
    <property type="entry name" value="Vaccinia Virus protein VP39"/>
    <property type="match status" value="2"/>
</dbReference>
<dbReference type="PRINTS" id="PR00105">
    <property type="entry name" value="C5METTRFRASE"/>
</dbReference>
<name>A0A8H5GB45_9AGAR</name>
<comment type="similarity">
    <text evidence="7">Belongs to the class I-like SAM-binding methyltransferase superfamily. C5-methyltransferase family.</text>
</comment>